<dbReference type="Proteomes" id="UP000321570">
    <property type="component" value="Unassembled WGS sequence"/>
</dbReference>
<name>A0A564YRC3_HYMDI</name>
<evidence type="ECO:0000256" key="5">
    <source>
        <dbReference type="SAM" id="MobiDB-lite"/>
    </source>
</evidence>
<evidence type="ECO:0000313" key="8">
    <source>
        <dbReference type="EMBL" id="VUZ49529.1"/>
    </source>
</evidence>
<feature type="domain" description="LysM" evidence="6">
    <location>
        <begin position="17"/>
        <end position="60"/>
    </location>
</feature>
<dbReference type="PANTHER" id="PTHR23354">
    <property type="entry name" value="NUCLEOLAR PROTEIN 7/ESTROGEN RECEPTOR COACTIVATOR-RELATED"/>
    <property type="match status" value="1"/>
</dbReference>
<evidence type="ECO:0000256" key="4">
    <source>
        <dbReference type="ARBA" id="ARBA00040604"/>
    </source>
</evidence>
<sequence>MSATDIQVFDKTEDKQEHYVVESGDSITSIAAKFDLTPSRLCQINKLRSNHLFAGQRLKVVKEESEQPKSKGENQDTAEEASEPEATPDIDTNAPSIEKRYRHIFRRIIGAEMLEKSHMAKVAQADIKETNDPLAAGCLKVEAKFCPELHTCVKGTLIATIETLMFSPLDESDQIAALCQSAVEMRYDSVRSVAAYVDASVFVFTKRPRIGNFDVIWNKMLQRQYTHESNTDDSNNNTQSIHASSVNVIQHEEQALQENEVFLCCSVQRNRFTSGGGISPPACSPGAQWFIVSRKSVEDLDNFLVGSNLGFASVVPLGTLPEKSTSDKGEKECEKSRSIPSAIGSLIPRKMTLSFRNSQDSSGTSPQSYIGRSLGRLIHRTASTGQKNPRLNPTMGCGGGRRRPLSIGCSEELFSDHAAIDVIPQDLNKRTGGEDSEAVFFERSSSSTPSFADEKEVFDVLRQTSLLWELVSEQEFLQRCVLAEAEQEEGEEGCGSLISESAIFSILPPPAAIIQSTILATQTQIQEIFDSIPFAAQTFDWSLTFSTELHGFSLATLYRRCEEFASGDLEINSRFEGVRNAEDFTECSLIMRHKNLCCTLQHQPSVLLIKDTTEHVMGAYLNCHPRVLTGSFYGTGESFVFHWIPSPPTIPSTGDDLTVETVGNKSKSGGNLCFKKYSWSGKNSFFISGDSDVLAVGCSNGRSALRIDASLNRGRSEPCETFDNPELTPTGDFFIYALELWSLS</sequence>
<evidence type="ECO:0000313" key="9">
    <source>
        <dbReference type="Proteomes" id="UP000321570"/>
    </source>
</evidence>
<dbReference type="Pfam" id="PF01476">
    <property type="entry name" value="LysM"/>
    <property type="match status" value="1"/>
</dbReference>
<dbReference type="Gene3D" id="3.10.350.10">
    <property type="entry name" value="LysM domain"/>
    <property type="match status" value="1"/>
</dbReference>
<dbReference type="InterPro" id="IPR018392">
    <property type="entry name" value="LysM"/>
</dbReference>
<keyword evidence="3" id="KW-0496">Mitochondrion</keyword>
<dbReference type="PANTHER" id="PTHR23354:SF62">
    <property type="entry name" value="MUSTARD, ISOFORM V"/>
    <property type="match status" value="1"/>
</dbReference>
<dbReference type="EMBL" id="CABIJS010000333">
    <property type="protein sequence ID" value="VUZ49529.1"/>
    <property type="molecule type" value="Genomic_DNA"/>
</dbReference>
<feature type="domain" description="TLDc" evidence="7">
    <location>
        <begin position="518"/>
        <end position="744"/>
    </location>
</feature>
<evidence type="ECO:0000256" key="3">
    <source>
        <dbReference type="ARBA" id="ARBA00023128"/>
    </source>
</evidence>
<dbReference type="InterPro" id="IPR006571">
    <property type="entry name" value="TLDc_dom"/>
</dbReference>
<dbReference type="SMART" id="SM00584">
    <property type="entry name" value="TLDc"/>
    <property type="match status" value="1"/>
</dbReference>
<protein>
    <recommendedName>
        <fullName evidence="4">Oxidation resistance protein 1</fullName>
    </recommendedName>
</protein>
<gene>
    <name evidence="8" type="ORF">WMSIL1_LOCUS8796</name>
</gene>
<organism evidence="8 9">
    <name type="scientific">Hymenolepis diminuta</name>
    <name type="common">Rat tapeworm</name>
    <dbReference type="NCBI Taxonomy" id="6216"/>
    <lineage>
        <taxon>Eukaryota</taxon>
        <taxon>Metazoa</taxon>
        <taxon>Spiralia</taxon>
        <taxon>Lophotrochozoa</taxon>
        <taxon>Platyhelminthes</taxon>
        <taxon>Cestoda</taxon>
        <taxon>Eucestoda</taxon>
        <taxon>Cyclophyllidea</taxon>
        <taxon>Hymenolepididae</taxon>
        <taxon>Hymenolepis</taxon>
    </lineage>
</organism>
<evidence type="ECO:0000259" key="7">
    <source>
        <dbReference type="PROSITE" id="PS51886"/>
    </source>
</evidence>
<comment type="subcellular location">
    <subcellularLocation>
        <location evidence="1">Mitochondrion</location>
    </subcellularLocation>
</comment>
<proteinExistence type="inferred from homology"/>
<dbReference type="CDD" id="cd00118">
    <property type="entry name" value="LysM"/>
    <property type="match status" value="1"/>
</dbReference>
<dbReference type="GO" id="GO:0005739">
    <property type="term" value="C:mitochondrion"/>
    <property type="evidence" value="ECO:0007669"/>
    <property type="project" value="UniProtKB-SubCell"/>
</dbReference>
<dbReference type="InterPro" id="IPR036779">
    <property type="entry name" value="LysM_dom_sf"/>
</dbReference>
<reference evidence="8 9" key="1">
    <citation type="submission" date="2019-07" db="EMBL/GenBank/DDBJ databases">
        <authorList>
            <person name="Jastrzebski P J."/>
            <person name="Paukszto L."/>
            <person name="Jastrzebski P J."/>
        </authorList>
    </citation>
    <scope>NUCLEOTIDE SEQUENCE [LARGE SCALE GENOMIC DNA]</scope>
    <source>
        <strain evidence="8 9">WMS-il1</strain>
    </source>
</reference>
<dbReference type="PROSITE" id="PS51886">
    <property type="entry name" value="TLDC"/>
    <property type="match status" value="1"/>
</dbReference>
<dbReference type="SUPFAM" id="SSF54106">
    <property type="entry name" value="LysM domain"/>
    <property type="match status" value="1"/>
</dbReference>
<dbReference type="GO" id="GO:0006979">
    <property type="term" value="P:response to oxidative stress"/>
    <property type="evidence" value="ECO:0007669"/>
    <property type="project" value="TreeGrafter"/>
</dbReference>
<comment type="similarity">
    <text evidence="2">Belongs to the OXR1 family.</text>
</comment>
<evidence type="ECO:0000256" key="1">
    <source>
        <dbReference type="ARBA" id="ARBA00004173"/>
    </source>
</evidence>
<dbReference type="Pfam" id="PF07534">
    <property type="entry name" value="TLD"/>
    <property type="match status" value="2"/>
</dbReference>
<accession>A0A564YRC3</accession>
<dbReference type="AlphaFoldDB" id="A0A564YRC3"/>
<dbReference type="SMART" id="SM00257">
    <property type="entry name" value="LysM"/>
    <property type="match status" value="1"/>
</dbReference>
<evidence type="ECO:0000259" key="6">
    <source>
        <dbReference type="PROSITE" id="PS51782"/>
    </source>
</evidence>
<feature type="compositionally biased region" description="Basic and acidic residues" evidence="5">
    <location>
        <begin position="60"/>
        <end position="74"/>
    </location>
</feature>
<feature type="compositionally biased region" description="Acidic residues" evidence="5">
    <location>
        <begin position="76"/>
        <end position="88"/>
    </location>
</feature>
<feature type="region of interest" description="Disordered" evidence="5">
    <location>
        <begin position="59"/>
        <end position="94"/>
    </location>
</feature>
<dbReference type="GO" id="GO:0005634">
    <property type="term" value="C:nucleus"/>
    <property type="evidence" value="ECO:0007669"/>
    <property type="project" value="TreeGrafter"/>
</dbReference>
<dbReference type="PROSITE" id="PS51782">
    <property type="entry name" value="LYSM"/>
    <property type="match status" value="1"/>
</dbReference>
<evidence type="ECO:0000256" key="2">
    <source>
        <dbReference type="ARBA" id="ARBA00009540"/>
    </source>
</evidence>
<keyword evidence="9" id="KW-1185">Reference proteome</keyword>